<evidence type="ECO:0000313" key="2">
    <source>
        <dbReference type="EMBL" id="MEQ2247345.1"/>
    </source>
</evidence>
<feature type="region of interest" description="Disordered" evidence="1">
    <location>
        <begin position="67"/>
        <end position="127"/>
    </location>
</feature>
<sequence length="127" mass="13616">MDISRPVCRCGGWANGGEPAGTQRKPGMFLLYGTKFFDRRRRLLLITALRQNNLKCSFIGSRRTTRQLSASQQPLSGLAAHHGLRGGRCSAGFNPRTPEGERLQRSCPAAGGTSNSGGDASGELKPT</sequence>
<evidence type="ECO:0000313" key="3">
    <source>
        <dbReference type="Proteomes" id="UP001482620"/>
    </source>
</evidence>
<reference evidence="2 3" key="1">
    <citation type="submission" date="2021-06" db="EMBL/GenBank/DDBJ databases">
        <authorList>
            <person name="Palmer J.M."/>
        </authorList>
    </citation>
    <scope>NUCLEOTIDE SEQUENCE [LARGE SCALE GENOMIC DNA]</scope>
    <source>
        <strain evidence="3">if_2019</strain>
        <tissue evidence="2">Muscle</tissue>
    </source>
</reference>
<gene>
    <name evidence="2" type="ORF">ILYODFUR_008435</name>
</gene>
<comment type="caution">
    <text evidence="2">The sequence shown here is derived from an EMBL/GenBank/DDBJ whole genome shotgun (WGS) entry which is preliminary data.</text>
</comment>
<keyword evidence="3" id="KW-1185">Reference proteome</keyword>
<dbReference type="Proteomes" id="UP001482620">
    <property type="component" value="Unassembled WGS sequence"/>
</dbReference>
<protein>
    <submittedName>
        <fullName evidence="2">Uncharacterized protein</fullName>
    </submittedName>
</protein>
<accession>A0ABV0UQF6</accession>
<dbReference type="EMBL" id="JAHRIQ010081665">
    <property type="protein sequence ID" value="MEQ2247345.1"/>
    <property type="molecule type" value="Genomic_DNA"/>
</dbReference>
<evidence type="ECO:0000256" key="1">
    <source>
        <dbReference type="SAM" id="MobiDB-lite"/>
    </source>
</evidence>
<name>A0ABV0UQF6_9TELE</name>
<proteinExistence type="predicted"/>
<organism evidence="2 3">
    <name type="scientific">Ilyodon furcidens</name>
    <name type="common">goldbreast splitfin</name>
    <dbReference type="NCBI Taxonomy" id="33524"/>
    <lineage>
        <taxon>Eukaryota</taxon>
        <taxon>Metazoa</taxon>
        <taxon>Chordata</taxon>
        <taxon>Craniata</taxon>
        <taxon>Vertebrata</taxon>
        <taxon>Euteleostomi</taxon>
        <taxon>Actinopterygii</taxon>
        <taxon>Neopterygii</taxon>
        <taxon>Teleostei</taxon>
        <taxon>Neoteleostei</taxon>
        <taxon>Acanthomorphata</taxon>
        <taxon>Ovalentaria</taxon>
        <taxon>Atherinomorphae</taxon>
        <taxon>Cyprinodontiformes</taxon>
        <taxon>Goodeidae</taxon>
        <taxon>Ilyodon</taxon>
    </lineage>
</organism>